<organism evidence="1 2">
    <name type="scientific">Candidatus Yanofskybacteria bacterium GW2011_GWE2_40_11</name>
    <dbReference type="NCBI Taxonomy" id="1619033"/>
    <lineage>
        <taxon>Bacteria</taxon>
        <taxon>Candidatus Yanofskyibacteriota</taxon>
    </lineage>
</organism>
<reference evidence="1 2" key="1">
    <citation type="journal article" date="2015" name="Nature">
        <title>rRNA introns, odd ribosomes, and small enigmatic genomes across a large radiation of phyla.</title>
        <authorList>
            <person name="Brown C.T."/>
            <person name="Hug L.A."/>
            <person name="Thomas B.C."/>
            <person name="Sharon I."/>
            <person name="Castelle C.J."/>
            <person name="Singh A."/>
            <person name="Wilkins M.J."/>
            <person name="Williams K.H."/>
            <person name="Banfield J.F."/>
        </authorList>
    </citation>
    <scope>NUCLEOTIDE SEQUENCE [LARGE SCALE GENOMIC DNA]</scope>
</reference>
<name>A0A0G0QKT0_9BACT</name>
<evidence type="ECO:0000313" key="2">
    <source>
        <dbReference type="Proteomes" id="UP000034072"/>
    </source>
</evidence>
<dbReference type="Proteomes" id="UP000034072">
    <property type="component" value="Unassembled WGS sequence"/>
</dbReference>
<comment type="caution">
    <text evidence="1">The sequence shown here is derived from an EMBL/GenBank/DDBJ whole genome shotgun (WGS) entry which is preliminary data.</text>
</comment>
<gene>
    <name evidence="1" type="ORF">UT75_C0002G0066</name>
</gene>
<protein>
    <submittedName>
        <fullName evidence="1">Uncharacterized protein</fullName>
    </submittedName>
</protein>
<dbReference type="Gene3D" id="3.20.20.80">
    <property type="entry name" value="Glycosidases"/>
    <property type="match status" value="1"/>
</dbReference>
<dbReference type="AlphaFoldDB" id="A0A0G0QKT0"/>
<accession>A0A0G0QKT0</accession>
<dbReference type="EMBL" id="LBXZ01000002">
    <property type="protein sequence ID" value="KKR41029.1"/>
    <property type="molecule type" value="Genomic_DNA"/>
</dbReference>
<sequence>MRKTFIYLAIIAAILLLLIGAMFASNICPPVGPWPTPPWCRGEFIVHKYEVSVSPSPLPQIKAVNMYDTWGRNYNMGMFETTQANIESSFERVRTLGAKEIFIHDFDRALYDDETDYKSTSYQLADETFWNDMRDESINSEDLEKLVEAAHSRGMKLGIKRNLAFVNIGKFILSGIKGDITTDVAKDYEDFNSSHTEEWISNYFEKWESRLSEKGKMYQEAGVDIMSISPMFQDPTFTRHEELANRLWKKLISKVKENFKGEIMTDLNIYGFIDGKNGKEDWTKYDYYKEADVIEIKIYAIPGKYKIDGEESFDAAMGRMIEDVNRKAIAKGIKVSLFFAPSSYTDGTFAGPVEYLDSKNPSIRALESDYNEQAKAFNSFFSVVRDATNIVRINVGNFAWDDALDPEVRPLISISAGFRNKPSEEVVKAWFLK</sequence>
<evidence type="ECO:0000313" key="1">
    <source>
        <dbReference type="EMBL" id="KKR41029.1"/>
    </source>
</evidence>
<proteinExistence type="predicted"/>